<reference evidence="4 5" key="1">
    <citation type="submission" date="2016-10" db="EMBL/GenBank/DDBJ databases">
        <authorList>
            <person name="de Groot N.N."/>
        </authorList>
    </citation>
    <scope>NUCLEOTIDE SEQUENCE [LARGE SCALE GENOMIC DNA]</scope>
    <source>
        <strain evidence="4 5">DSM 25294</strain>
    </source>
</reference>
<dbReference type="InterPro" id="IPR042303">
    <property type="entry name" value="Malonyl_CoA_deC_C_sf"/>
</dbReference>
<dbReference type="GO" id="GO:0006633">
    <property type="term" value="P:fatty acid biosynthetic process"/>
    <property type="evidence" value="ECO:0007669"/>
    <property type="project" value="InterPro"/>
</dbReference>
<dbReference type="InterPro" id="IPR038917">
    <property type="entry name" value="Malonyl_CoA_deC"/>
</dbReference>
<feature type="domain" description="Malonyl-CoA decarboxylase N-terminal" evidence="3">
    <location>
        <begin position="78"/>
        <end position="159"/>
    </location>
</feature>
<dbReference type="OrthoDB" id="5292736at2"/>
<protein>
    <submittedName>
        <fullName evidence="4">Malonyl-CoA decarboxylase</fullName>
    </submittedName>
</protein>
<evidence type="ECO:0000259" key="2">
    <source>
        <dbReference type="Pfam" id="PF05292"/>
    </source>
</evidence>
<sequence>MARTSFLGDLLTSLTKTRWPLGGGGDRRSIEDLCRALLSTAGEVSGLRLSATILARYKQMNTADRLAFFKFLNDKLDVDAGRVAGLAQAYSEDPSTENFTALVRAAEPRRQELFRRLHEMPAATAELVSARVDLLELLKEHPELKRTDLDLVHLLRSWFNRGFLRIEQIDWHTSATLLEKIVAYEAVHEIHDWDDLRRRLHPTDRRCFAFFHPAMPDEPLIFVEVALTKGVPNSIQGLLAEDREALAAEEANTAVFYSISNCQKGLKGISFGNFLIKQVVAELSQELPGLNTFVTLSPIPGLNRWLETLDGDKRAERLLAGKASDTEAMALAARYLLEARRPDGFPRDPVARFHLGNGAIVHDVHAGADTSANGMAQSSGLMVNYLYDLGQTEKNHEAFTADKKIASSRGVRAKSRAEKAAPAAPATPLLAPAEADAK</sequence>
<dbReference type="Proteomes" id="UP000199382">
    <property type="component" value="Unassembled WGS sequence"/>
</dbReference>
<dbReference type="PANTHER" id="PTHR28641:SF1">
    <property type="entry name" value="MALONYL-COA DECARBOXYLASE, MITOCHONDRIAL"/>
    <property type="match status" value="1"/>
</dbReference>
<dbReference type="Gene3D" id="1.20.140.90">
    <property type="entry name" value="Malonyl-CoA decarboxylase, oligemerization domain"/>
    <property type="match status" value="1"/>
</dbReference>
<dbReference type="InterPro" id="IPR035372">
    <property type="entry name" value="MCD_N"/>
</dbReference>
<evidence type="ECO:0000313" key="4">
    <source>
        <dbReference type="EMBL" id="SDI36584.1"/>
    </source>
</evidence>
<feature type="region of interest" description="Disordered" evidence="1">
    <location>
        <begin position="406"/>
        <end position="438"/>
    </location>
</feature>
<proteinExistence type="predicted"/>
<dbReference type="Pfam" id="PF05292">
    <property type="entry name" value="MCD"/>
    <property type="match status" value="2"/>
</dbReference>
<accession>A0A1G8JZH6</accession>
<feature type="domain" description="Malonyl-CoA decarboxylase C-terminal" evidence="2">
    <location>
        <begin position="329"/>
        <end position="388"/>
    </location>
</feature>
<dbReference type="PANTHER" id="PTHR28641">
    <property type="match status" value="1"/>
</dbReference>
<organism evidence="4 5">
    <name type="scientific">Aliiruegeria lutimaris</name>
    <dbReference type="NCBI Taxonomy" id="571298"/>
    <lineage>
        <taxon>Bacteria</taxon>
        <taxon>Pseudomonadati</taxon>
        <taxon>Pseudomonadota</taxon>
        <taxon>Alphaproteobacteria</taxon>
        <taxon>Rhodobacterales</taxon>
        <taxon>Roseobacteraceae</taxon>
        <taxon>Aliiruegeria</taxon>
    </lineage>
</organism>
<evidence type="ECO:0000256" key="1">
    <source>
        <dbReference type="SAM" id="MobiDB-lite"/>
    </source>
</evidence>
<dbReference type="InterPro" id="IPR007956">
    <property type="entry name" value="Malonyl_CoA_deC_C"/>
</dbReference>
<name>A0A1G8JZH6_9RHOB</name>
<dbReference type="Gene3D" id="3.40.630.150">
    <property type="entry name" value="Malonyl-CoA decarboxylase, catalytic domain"/>
    <property type="match status" value="1"/>
</dbReference>
<dbReference type="STRING" id="571298.SAMN04488026_1002103"/>
<dbReference type="RefSeq" id="WP_093148236.1">
    <property type="nucleotide sequence ID" value="NZ_FNEK01000002.1"/>
</dbReference>
<evidence type="ECO:0000259" key="3">
    <source>
        <dbReference type="Pfam" id="PF17408"/>
    </source>
</evidence>
<dbReference type="GO" id="GO:0050080">
    <property type="term" value="F:malonyl-CoA decarboxylase activity"/>
    <property type="evidence" value="ECO:0007669"/>
    <property type="project" value="InterPro"/>
</dbReference>
<gene>
    <name evidence="4" type="ORF">SAMN04488026_1002103</name>
</gene>
<dbReference type="InterPro" id="IPR038351">
    <property type="entry name" value="MCD_N_sf"/>
</dbReference>
<feature type="compositionally biased region" description="Low complexity" evidence="1">
    <location>
        <begin position="420"/>
        <end position="438"/>
    </location>
</feature>
<keyword evidence="5" id="KW-1185">Reference proteome</keyword>
<dbReference type="Pfam" id="PF17408">
    <property type="entry name" value="MCD_N"/>
    <property type="match status" value="1"/>
</dbReference>
<dbReference type="AlphaFoldDB" id="A0A1G8JZH6"/>
<dbReference type="EMBL" id="FNEK01000002">
    <property type="protein sequence ID" value="SDI36584.1"/>
    <property type="molecule type" value="Genomic_DNA"/>
</dbReference>
<evidence type="ECO:0000313" key="5">
    <source>
        <dbReference type="Proteomes" id="UP000199382"/>
    </source>
</evidence>
<feature type="domain" description="Malonyl-CoA decarboxylase C-terminal" evidence="2">
    <location>
        <begin position="162"/>
        <end position="319"/>
    </location>
</feature>